<feature type="compositionally biased region" description="Basic and acidic residues" evidence="11">
    <location>
        <begin position="298"/>
        <end position="320"/>
    </location>
</feature>
<evidence type="ECO:0000256" key="11">
    <source>
        <dbReference type="SAM" id="MobiDB-lite"/>
    </source>
</evidence>
<feature type="compositionally biased region" description="Basic and acidic residues" evidence="11">
    <location>
        <begin position="335"/>
        <end position="349"/>
    </location>
</feature>
<feature type="compositionally biased region" description="Basic and acidic residues" evidence="11">
    <location>
        <begin position="636"/>
        <end position="655"/>
    </location>
</feature>
<comment type="similarity">
    <text evidence="2">Belongs to the fungal Na(+)/H(+) exchanger family.</text>
</comment>
<feature type="compositionally biased region" description="Pro residues" evidence="11">
    <location>
        <begin position="255"/>
        <end position="265"/>
    </location>
</feature>
<feature type="transmembrane region" description="Helical" evidence="12">
    <location>
        <begin position="133"/>
        <end position="153"/>
    </location>
</feature>
<evidence type="ECO:0000259" key="13">
    <source>
        <dbReference type="Pfam" id="PF00999"/>
    </source>
</evidence>
<evidence type="ECO:0000256" key="2">
    <source>
        <dbReference type="ARBA" id="ARBA00005248"/>
    </source>
</evidence>
<evidence type="ECO:0000256" key="6">
    <source>
        <dbReference type="ARBA" id="ARBA00022989"/>
    </source>
</evidence>
<name>A0A0G2E985_PHACM</name>
<dbReference type="GO" id="GO:0042391">
    <property type="term" value="P:regulation of membrane potential"/>
    <property type="evidence" value="ECO:0007669"/>
    <property type="project" value="InterPro"/>
</dbReference>
<feature type="compositionally biased region" description="Basic and acidic residues" evidence="11">
    <location>
        <begin position="538"/>
        <end position="549"/>
    </location>
</feature>
<sequence length="937" mass="102620">MIKAAEKKGIIDRESFLVFYFVLALFCAGSGSLLGMDDLLIGFAAGVGFSNDGWFTEKTEESHVSNVIDLLLNLAYFVYFGSIIPWDQFNNPSIGLVPWKLVVIALFVIFFRRIPAMLALKPIIPDVKTWREALFAGHFGPIGVGAIFAAILARAELETDGTTPLAELPTEDPDYKLIQLIWPITTFLVIASIIVHGSSIAVFTLGKRINTLSITLSYTQDNESRGWMDRLPRISSQSRSMAKSEESLSSLEKPQFPPDTLPPVGLPRNFLRRQREEDTSRPGSRASSLRPIRRRKTRDHELRPGGKVEESAIRPVRRSEQLLAQQESGSDTLLDQEKGEEERAQRRAAYETGEISEPPSPTRPQEDADIEVFEEGDELIIEDEEGNVIRQESTKGESPEEIARHISQTRRDLAAETTGEHAKHKHEPHGKTEGEEIEEVLEDAAGHPETAIRKQLGRFRGLSMSKKPADEAGPSETRPAKKKKTKPAPERKRGPAHAYQFGNTIIVEDEDGEVVKKITIPAGDRPRRPPGESGWLEKTGKVMGGDDMKKGLTRMGTWVGLGGGSVADADKAAVNAAAETAGDGGTMKVEHSPDDESDDEGIRYTVSKAERHGPFGTKREKPGDPPTVVSSGRRMSKQDFIKQIKSLDPKSRIEALQESTASEGVKRDIQRQANVPMVEEEPDYFTNHSRGRTRSSTAPSSSRPLPEGETPSPKQIPQDRTGLEQGQPRSKANPTNTSPPPPLQRVETSESLESVDIPIHNVTAALARYGQDTAAARRRERLSRTDVSDSEQEANVSPSGRGIPQDSDSEDIGETAAEKRRRLAALGTSRDEESSSDEDENAPRQTKHKVQFVTPESPQGNGDSPVPVAAENGGVRSGPPSRTSTRISWGGERGRERAAEIAGAGEEIEAGETKTGDDIAEGSGGEKKGGWRSKFRK</sequence>
<gene>
    <name evidence="15" type="ORF">UCRPC4_g04736</name>
</gene>
<dbReference type="GO" id="GO:0005886">
    <property type="term" value="C:plasma membrane"/>
    <property type="evidence" value="ECO:0007669"/>
    <property type="project" value="InterPro"/>
</dbReference>
<keyword evidence="6 12" id="KW-1133">Transmembrane helix</keyword>
<keyword evidence="3" id="KW-0813">Transport</keyword>
<feature type="transmembrane region" description="Helical" evidence="12">
    <location>
        <begin position="92"/>
        <end position="112"/>
    </location>
</feature>
<dbReference type="OrthoDB" id="5327978at2759"/>
<evidence type="ECO:0000256" key="4">
    <source>
        <dbReference type="ARBA" id="ARBA00022449"/>
    </source>
</evidence>
<feature type="compositionally biased region" description="Acidic residues" evidence="11">
    <location>
        <begin position="367"/>
        <end position="386"/>
    </location>
</feature>
<feature type="region of interest" description="Disordered" evidence="11">
    <location>
        <begin position="232"/>
        <end position="502"/>
    </location>
</feature>
<evidence type="ECO:0000256" key="10">
    <source>
        <dbReference type="ARBA" id="ARBA00023201"/>
    </source>
</evidence>
<evidence type="ECO:0000256" key="7">
    <source>
        <dbReference type="ARBA" id="ARBA00023053"/>
    </source>
</evidence>
<comment type="caution">
    <text evidence="15">The sequence shown here is derived from an EMBL/GenBank/DDBJ whole genome shotgun (WGS) entry which is preliminary data.</text>
</comment>
<dbReference type="GO" id="GO:0120029">
    <property type="term" value="P:proton export across plasma membrane"/>
    <property type="evidence" value="ECO:0007669"/>
    <property type="project" value="InterPro"/>
</dbReference>
<dbReference type="AlphaFoldDB" id="A0A0G2E985"/>
<dbReference type="Pfam" id="PF08619">
    <property type="entry name" value="Nha1_C"/>
    <property type="match status" value="1"/>
</dbReference>
<dbReference type="InterPro" id="IPR004712">
    <property type="entry name" value="Na+/H+_antiporter_fungi"/>
</dbReference>
<evidence type="ECO:0000256" key="8">
    <source>
        <dbReference type="ARBA" id="ARBA00023065"/>
    </source>
</evidence>
<evidence type="ECO:0000256" key="1">
    <source>
        <dbReference type="ARBA" id="ARBA00004141"/>
    </source>
</evidence>
<feature type="transmembrane region" description="Helical" evidence="12">
    <location>
        <begin position="180"/>
        <end position="205"/>
    </location>
</feature>
<dbReference type="GO" id="GO:0030007">
    <property type="term" value="P:intracellular potassium ion homeostasis"/>
    <property type="evidence" value="ECO:0007669"/>
    <property type="project" value="TreeGrafter"/>
</dbReference>
<feature type="region of interest" description="Disordered" evidence="11">
    <location>
        <begin position="772"/>
        <end position="937"/>
    </location>
</feature>
<keyword evidence="16" id="KW-1185">Reference proteome</keyword>
<feature type="region of interest" description="Disordered" evidence="11">
    <location>
        <begin position="577"/>
        <end position="756"/>
    </location>
</feature>
<dbReference type="EMBL" id="LCWF01000114">
    <property type="protein sequence ID" value="KKY18891.1"/>
    <property type="molecule type" value="Genomic_DNA"/>
</dbReference>
<evidence type="ECO:0000256" key="12">
    <source>
        <dbReference type="SAM" id="Phobius"/>
    </source>
</evidence>
<feature type="transmembrane region" description="Helical" evidence="12">
    <location>
        <begin position="67"/>
        <end position="86"/>
    </location>
</feature>
<keyword evidence="4" id="KW-0050">Antiport</keyword>
<dbReference type="PANTHER" id="PTHR31382">
    <property type="entry name" value="NA(+)/H(+) ANTIPORTER"/>
    <property type="match status" value="1"/>
</dbReference>
<evidence type="ECO:0000259" key="14">
    <source>
        <dbReference type="Pfam" id="PF08619"/>
    </source>
</evidence>
<dbReference type="Proteomes" id="UP000053317">
    <property type="component" value="Unassembled WGS sequence"/>
</dbReference>
<feature type="compositionally biased region" description="Basic and acidic residues" evidence="11">
    <location>
        <begin position="392"/>
        <end position="421"/>
    </location>
</feature>
<feature type="transmembrane region" description="Helical" evidence="12">
    <location>
        <begin position="16"/>
        <end position="33"/>
    </location>
</feature>
<comment type="subcellular location">
    <subcellularLocation>
        <location evidence="1">Membrane</location>
        <topology evidence="1">Multi-pass membrane protein</topology>
    </subcellularLocation>
</comment>
<dbReference type="GO" id="GO:0015385">
    <property type="term" value="F:sodium:proton antiporter activity"/>
    <property type="evidence" value="ECO:0007669"/>
    <property type="project" value="InterPro"/>
</dbReference>
<evidence type="ECO:0000256" key="5">
    <source>
        <dbReference type="ARBA" id="ARBA00022692"/>
    </source>
</evidence>
<dbReference type="Pfam" id="PF00999">
    <property type="entry name" value="Na_H_Exchanger"/>
    <property type="match status" value="1"/>
</dbReference>
<reference evidence="15 16" key="1">
    <citation type="submission" date="2015-05" db="EMBL/GenBank/DDBJ databases">
        <title>Distinctive expansion of gene families associated with plant cell wall degradation and secondary metabolism in the genomes of grapevine trunk pathogens.</title>
        <authorList>
            <person name="Lawrence D.P."/>
            <person name="Travadon R."/>
            <person name="Rolshausen P.E."/>
            <person name="Baumgartner K."/>
        </authorList>
    </citation>
    <scope>NUCLEOTIDE SEQUENCE [LARGE SCALE GENOMIC DNA]</scope>
    <source>
        <strain evidence="15">UCRPC4</strain>
    </source>
</reference>
<keyword evidence="10" id="KW-0739">Sodium transport</keyword>
<keyword evidence="5 12" id="KW-0812">Transmembrane</keyword>
<dbReference type="PANTHER" id="PTHR31382:SF4">
    <property type="entry name" value="NA(+)_H(+) ANTIPORTER"/>
    <property type="match status" value="1"/>
</dbReference>
<evidence type="ECO:0000256" key="9">
    <source>
        <dbReference type="ARBA" id="ARBA00023136"/>
    </source>
</evidence>
<evidence type="ECO:0000256" key="3">
    <source>
        <dbReference type="ARBA" id="ARBA00022448"/>
    </source>
</evidence>
<dbReference type="InterPro" id="IPR013928">
    <property type="entry name" value="Cation/H_antiporter_C"/>
</dbReference>
<feature type="domain" description="Alkali metal cation/H+ antiporter Nha1 C-terminal" evidence="14">
    <location>
        <begin position="227"/>
        <end position="837"/>
    </location>
</feature>
<keyword evidence="9 12" id="KW-0472">Membrane</keyword>
<dbReference type="InterPro" id="IPR006153">
    <property type="entry name" value="Cation/H_exchanger_TM"/>
</dbReference>
<dbReference type="GO" id="GO:0036376">
    <property type="term" value="P:sodium ion export across plasma membrane"/>
    <property type="evidence" value="ECO:0007669"/>
    <property type="project" value="InterPro"/>
</dbReference>
<feature type="compositionally biased region" description="Polar residues" evidence="11">
    <location>
        <begin position="322"/>
        <end position="333"/>
    </location>
</feature>
<reference evidence="15 16" key="2">
    <citation type="submission" date="2015-05" db="EMBL/GenBank/DDBJ databases">
        <authorList>
            <person name="Morales-Cruz A."/>
            <person name="Amrine K.C."/>
            <person name="Cantu D."/>
        </authorList>
    </citation>
    <scope>NUCLEOTIDE SEQUENCE [LARGE SCALE GENOMIC DNA]</scope>
    <source>
        <strain evidence="15">UCRPC4</strain>
    </source>
</reference>
<keyword evidence="8" id="KW-0406">Ion transport</keyword>
<feature type="region of interest" description="Disordered" evidence="11">
    <location>
        <begin position="518"/>
        <end position="549"/>
    </location>
</feature>
<accession>A0A0G2E985</accession>
<feature type="compositionally biased region" description="Basic and acidic residues" evidence="11">
    <location>
        <begin position="608"/>
        <end position="623"/>
    </location>
</feature>
<feature type="compositionally biased region" description="Polar residues" evidence="11">
    <location>
        <begin position="727"/>
        <end position="736"/>
    </location>
</feature>
<organism evidence="15 16">
    <name type="scientific">Phaeomoniella chlamydospora</name>
    <name type="common">Phaeoacremonium chlamydosporum</name>
    <dbReference type="NCBI Taxonomy" id="158046"/>
    <lineage>
        <taxon>Eukaryota</taxon>
        <taxon>Fungi</taxon>
        <taxon>Dikarya</taxon>
        <taxon>Ascomycota</taxon>
        <taxon>Pezizomycotina</taxon>
        <taxon>Eurotiomycetes</taxon>
        <taxon>Chaetothyriomycetidae</taxon>
        <taxon>Phaeomoniellales</taxon>
        <taxon>Phaeomoniellaceae</taxon>
        <taxon>Phaeomoniella</taxon>
    </lineage>
</organism>
<feature type="compositionally biased region" description="Low complexity" evidence="11">
    <location>
        <begin position="694"/>
        <end position="704"/>
    </location>
</feature>
<keyword evidence="7" id="KW-0915">Sodium</keyword>
<proteinExistence type="inferred from homology"/>
<evidence type="ECO:0000313" key="16">
    <source>
        <dbReference type="Proteomes" id="UP000053317"/>
    </source>
</evidence>
<feature type="domain" description="Cation/H+ exchanger transmembrane" evidence="13">
    <location>
        <begin position="11"/>
        <end position="203"/>
    </location>
</feature>
<evidence type="ECO:0000313" key="15">
    <source>
        <dbReference type="EMBL" id="KKY18891.1"/>
    </source>
</evidence>
<protein>
    <submittedName>
        <fullName evidence="15">Putative na+ h+ antiporter nha1</fullName>
    </submittedName>
</protein>